<dbReference type="GO" id="GO:0005886">
    <property type="term" value="C:plasma membrane"/>
    <property type="evidence" value="ECO:0007669"/>
    <property type="project" value="TreeGrafter"/>
</dbReference>
<dbReference type="InterPro" id="IPR007274">
    <property type="entry name" value="Cop_transporter"/>
</dbReference>
<proteinExistence type="inferred from homology"/>
<reference evidence="8" key="2">
    <citation type="submission" date="2015-01" db="EMBL/GenBank/DDBJ databases">
        <title>Evolutionary Origins and Diversification of the Mycorrhizal Mutualists.</title>
        <authorList>
            <consortium name="DOE Joint Genome Institute"/>
            <consortium name="Mycorrhizal Genomics Consortium"/>
            <person name="Kohler A."/>
            <person name="Kuo A."/>
            <person name="Nagy L.G."/>
            <person name="Floudas D."/>
            <person name="Copeland A."/>
            <person name="Barry K.W."/>
            <person name="Cichocki N."/>
            <person name="Veneault-Fourrey C."/>
            <person name="LaButti K."/>
            <person name="Lindquist E.A."/>
            <person name="Lipzen A."/>
            <person name="Lundell T."/>
            <person name="Morin E."/>
            <person name="Murat C."/>
            <person name="Riley R."/>
            <person name="Ohm R."/>
            <person name="Sun H."/>
            <person name="Tunlid A."/>
            <person name="Henrissat B."/>
            <person name="Grigoriev I.V."/>
            <person name="Hibbett D.S."/>
            <person name="Martin F."/>
        </authorList>
    </citation>
    <scope>NUCLEOTIDE SEQUENCE [LARGE SCALE GENOMIC DNA]</scope>
    <source>
        <strain evidence="8">F 1598</strain>
    </source>
</reference>
<feature type="chain" id="PRO_5002161289" description="Copper transport protein" evidence="6">
    <location>
        <begin position="21"/>
        <end position="181"/>
    </location>
</feature>
<keyword evidence="5" id="KW-0186">Copper</keyword>
<comment type="subcellular location">
    <subcellularLocation>
        <location evidence="1 5">Membrane</location>
        <topology evidence="1 5">Multi-pass membrane protein</topology>
    </subcellularLocation>
</comment>
<evidence type="ECO:0000313" key="7">
    <source>
        <dbReference type="EMBL" id="KIM71497.1"/>
    </source>
</evidence>
<evidence type="ECO:0000256" key="2">
    <source>
        <dbReference type="ARBA" id="ARBA00022692"/>
    </source>
</evidence>
<comment type="similarity">
    <text evidence="5">Belongs to the copper transporter (Ctr) (TC 1.A.56) family. SLC31A subfamily.</text>
</comment>
<keyword evidence="3 5" id="KW-1133">Transmembrane helix</keyword>
<accession>A0A0C3B2M2</accession>
<keyword evidence="8" id="KW-1185">Reference proteome</keyword>
<dbReference type="EMBL" id="KN833298">
    <property type="protein sequence ID" value="KIM71497.1"/>
    <property type="molecule type" value="Genomic_DNA"/>
</dbReference>
<feature type="signal peptide" evidence="6">
    <location>
        <begin position="1"/>
        <end position="20"/>
    </location>
</feature>
<evidence type="ECO:0000256" key="4">
    <source>
        <dbReference type="ARBA" id="ARBA00023136"/>
    </source>
</evidence>
<organism evidence="7 8">
    <name type="scientific">Piloderma croceum (strain F 1598)</name>
    <dbReference type="NCBI Taxonomy" id="765440"/>
    <lineage>
        <taxon>Eukaryota</taxon>
        <taxon>Fungi</taxon>
        <taxon>Dikarya</taxon>
        <taxon>Basidiomycota</taxon>
        <taxon>Agaricomycotina</taxon>
        <taxon>Agaricomycetes</taxon>
        <taxon>Agaricomycetidae</taxon>
        <taxon>Atheliales</taxon>
        <taxon>Atheliaceae</taxon>
        <taxon>Piloderma</taxon>
    </lineage>
</organism>
<gene>
    <name evidence="7" type="ORF">PILCRDRAFT_82718</name>
</gene>
<dbReference type="OrthoDB" id="73901at2759"/>
<evidence type="ECO:0000256" key="1">
    <source>
        <dbReference type="ARBA" id="ARBA00004141"/>
    </source>
</evidence>
<keyword evidence="2 5" id="KW-0812">Transmembrane</keyword>
<evidence type="ECO:0000256" key="5">
    <source>
        <dbReference type="RuleBase" id="RU367022"/>
    </source>
</evidence>
<dbReference type="InParanoid" id="A0A0C3B2M2"/>
<keyword evidence="5" id="KW-0813">Transport</keyword>
<name>A0A0C3B2M2_PILCF</name>
<dbReference type="Pfam" id="PF04145">
    <property type="entry name" value="Ctr"/>
    <property type="match status" value="1"/>
</dbReference>
<evidence type="ECO:0000313" key="8">
    <source>
        <dbReference type="Proteomes" id="UP000054166"/>
    </source>
</evidence>
<dbReference type="HOGENOM" id="CLU_090404_0_1_1"/>
<protein>
    <recommendedName>
        <fullName evidence="5">Copper transport protein</fullName>
    </recommendedName>
</protein>
<evidence type="ECO:0000256" key="6">
    <source>
        <dbReference type="SAM" id="SignalP"/>
    </source>
</evidence>
<dbReference type="Proteomes" id="UP000054166">
    <property type="component" value="Unassembled WGS sequence"/>
</dbReference>
<keyword evidence="4 5" id="KW-0472">Membrane</keyword>
<dbReference type="GO" id="GO:0005375">
    <property type="term" value="F:copper ion transmembrane transporter activity"/>
    <property type="evidence" value="ECO:0007669"/>
    <property type="project" value="UniProtKB-UniRule"/>
</dbReference>
<reference evidence="7 8" key="1">
    <citation type="submission" date="2014-04" db="EMBL/GenBank/DDBJ databases">
        <authorList>
            <consortium name="DOE Joint Genome Institute"/>
            <person name="Kuo A."/>
            <person name="Tarkka M."/>
            <person name="Buscot F."/>
            <person name="Kohler A."/>
            <person name="Nagy L.G."/>
            <person name="Floudas D."/>
            <person name="Copeland A."/>
            <person name="Barry K.W."/>
            <person name="Cichocki N."/>
            <person name="Veneault-Fourrey C."/>
            <person name="LaButti K."/>
            <person name="Lindquist E.A."/>
            <person name="Lipzen A."/>
            <person name="Lundell T."/>
            <person name="Morin E."/>
            <person name="Murat C."/>
            <person name="Sun H."/>
            <person name="Tunlid A."/>
            <person name="Henrissat B."/>
            <person name="Grigoriev I.V."/>
            <person name="Hibbett D.S."/>
            <person name="Martin F."/>
            <person name="Nordberg H.P."/>
            <person name="Cantor M.N."/>
            <person name="Hua S.X."/>
        </authorList>
    </citation>
    <scope>NUCLEOTIDE SEQUENCE [LARGE SCALE GENOMIC DNA]</scope>
    <source>
        <strain evidence="7 8">F 1598</strain>
    </source>
</reference>
<dbReference type="PANTHER" id="PTHR12483">
    <property type="entry name" value="SOLUTE CARRIER FAMILY 31 COPPER TRANSPORTERS"/>
    <property type="match status" value="1"/>
</dbReference>
<sequence length="181" mass="19635">MFISFITYIVVVLHLQCALADTNGMDMSMDGAMSLASGSMLPYLHFTSGDNVLFLGWVPKSAGAMVGTCIGLFMLALVERWVAACRAVMEAHWSKRAQMLQSNTMNENETSASVKIKRTSPPFIPAHDVSRGVLHIAQTTLGFLFMLTVMTFQVGFIFAIVTGLGVGEMLFGRYGSAAHLS</sequence>
<keyword evidence="5" id="KW-0406">Ion transport</keyword>
<keyword evidence="5" id="KW-0187">Copper transport</keyword>
<feature type="transmembrane region" description="Helical" evidence="5">
    <location>
        <begin position="141"/>
        <end position="166"/>
    </location>
</feature>
<dbReference type="AlphaFoldDB" id="A0A0C3B2M2"/>
<feature type="transmembrane region" description="Helical" evidence="5">
    <location>
        <begin position="62"/>
        <end position="82"/>
    </location>
</feature>
<dbReference type="STRING" id="765440.A0A0C3B2M2"/>
<dbReference type="PANTHER" id="PTHR12483:SF27">
    <property type="entry name" value="COPPER TRANSPORT PROTEIN CTR1"/>
    <property type="match status" value="1"/>
</dbReference>
<keyword evidence="6" id="KW-0732">Signal</keyword>
<evidence type="ECO:0000256" key="3">
    <source>
        <dbReference type="ARBA" id="ARBA00022989"/>
    </source>
</evidence>